<evidence type="ECO:0000256" key="4">
    <source>
        <dbReference type="ARBA" id="ARBA00022448"/>
    </source>
</evidence>
<dbReference type="Proteomes" id="UP001156706">
    <property type="component" value="Unassembled WGS sequence"/>
</dbReference>
<dbReference type="EMBL" id="BSOG01000005">
    <property type="protein sequence ID" value="GLR14713.1"/>
    <property type="molecule type" value="Genomic_DNA"/>
</dbReference>
<evidence type="ECO:0000256" key="5">
    <source>
        <dbReference type="ARBA" id="ARBA00022475"/>
    </source>
</evidence>
<evidence type="ECO:0000313" key="12">
    <source>
        <dbReference type="Proteomes" id="UP001156706"/>
    </source>
</evidence>
<protein>
    <recommendedName>
        <fullName evidence="3">Type II secretion system protein N</fullName>
    </recommendedName>
    <alternativeName>
        <fullName evidence="10">General secretion pathway protein N</fullName>
    </alternativeName>
</protein>
<gene>
    <name evidence="11" type="ORF">GCM10007907_35030</name>
</gene>
<keyword evidence="12" id="KW-1185">Reference proteome</keyword>
<evidence type="ECO:0000256" key="2">
    <source>
        <dbReference type="ARBA" id="ARBA00007208"/>
    </source>
</evidence>
<proteinExistence type="inferred from homology"/>
<comment type="caution">
    <text evidence="11">The sequence shown here is derived from an EMBL/GenBank/DDBJ whole genome shotgun (WGS) entry which is preliminary data.</text>
</comment>
<evidence type="ECO:0000256" key="1">
    <source>
        <dbReference type="ARBA" id="ARBA00004533"/>
    </source>
</evidence>
<keyword evidence="7" id="KW-0812">Transmembrane</keyword>
<dbReference type="Pfam" id="PF01203">
    <property type="entry name" value="T2SSN"/>
    <property type="match status" value="1"/>
</dbReference>
<keyword evidence="4" id="KW-0813">Transport</keyword>
<name>A0ABQ5YJT2_9NEIS</name>
<dbReference type="RefSeq" id="WP_284197784.1">
    <property type="nucleotide sequence ID" value="NZ_BSOG01000005.1"/>
</dbReference>
<evidence type="ECO:0000256" key="6">
    <source>
        <dbReference type="ARBA" id="ARBA00022519"/>
    </source>
</evidence>
<reference evidence="12" key="1">
    <citation type="journal article" date="2019" name="Int. J. Syst. Evol. Microbiol.">
        <title>The Global Catalogue of Microorganisms (GCM) 10K type strain sequencing project: providing services to taxonomists for standard genome sequencing and annotation.</title>
        <authorList>
            <consortium name="The Broad Institute Genomics Platform"/>
            <consortium name="The Broad Institute Genome Sequencing Center for Infectious Disease"/>
            <person name="Wu L."/>
            <person name="Ma J."/>
        </authorList>
    </citation>
    <scope>NUCLEOTIDE SEQUENCE [LARGE SCALE GENOMIC DNA]</scope>
    <source>
        <strain evidence="12">NBRC 110044</strain>
    </source>
</reference>
<keyword evidence="6" id="KW-0997">Cell inner membrane</keyword>
<keyword evidence="5" id="KW-1003">Cell membrane</keyword>
<comment type="subcellular location">
    <subcellularLocation>
        <location evidence="1">Cell inner membrane</location>
    </subcellularLocation>
</comment>
<evidence type="ECO:0000313" key="11">
    <source>
        <dbReference type="EMBL" id="GLR14713.1"/>
    </source>
</evidence>
<accession>A0ABQ5YJT2</accession>
<dbReference type="InterPro" id="IPR022792">
    <property type="entry name" value="T2SS_protein-GspN"/>
</dbReference>
<keyword evidence="8" id="KW-0653">Protein transport</keyword>
<evidence type="ECO:0000256" key="8">
    <source>
        <dbReference type="ARBA" id="ARBA00022927"/>
    </source>
</evidence>
<organism evidence="11 12">
    <name type="scientific">Chitinimonas prasina</name>
    <dbReference type="NCBI Taxonomy" id="1434937"/>
    <lineage>
        <taxon>Bacteria</taxon>
        <taxon>Pseudomonadati</taxon>
        <taxon>Pseudomonadota</taxon>
        <taxon>Betaproteobacteria</taxon>
        <taxon>Neisseriales</taxon>
        <taxon>Chitinibacteraceae</taxon>
        <taxon>Chitinimonas</taxon>
    </lineage>
</organism>
<sequence>MKRLSWHWWLLLTLLTTAFLVLRLPATVMGSIIAAQTKDKLQLAGAQGSLWHGSAQPLLQGAALGERLDWAWQPKALLKGRLAYQITLDGGQGLVSIGWGGLAVQEVNLAVAAAPVFQLDKGVKPYGLSGQLRLASPELRYQAGKPTGTLTLDWLGANSSLAPMVSPLGDYRLTLSPAGEGLRIQLATLGGRLQLNGGGHWEASQGLAAEVGLQASPGSEAVLSPFLNQVGQGNPGGERMLRFNYR</sequence>
<evidence type="ECO:0000256" key="10">
    <source>
        <dbReference type="ARBA" id="ARBA00030772"/>
    </source>
</evidence>
<evidence type="ECO:0000256" key="3">
    <source>
        <dbReference type="ARBA" id="ARBA00021563"/>
    </source>
</evidence>
<evidence type="ECO:0000256" key="9">
    <source>
        <dbReference type="ARBA" id="ARBA00023136"/>
    </source>
</evidence>
<keyword evidence="9" id="KW-0472">Membrane</keyword>
<comment type="similarity">
    <text evidence="2">Belongs to the GSP N family.</text>
</comment>
<evidence type="ECO:0000256" key="7">
    <source>
        <dbReference type="ARBA" id="ARBA00022692"/>
    </source>
</evidence>